<dbReference type="GO" id="GO:0046081">
    <property type="term" value="P:dUTP catabolic process"/>
    <property type="evidence" value="ECO:0007669"/>
    <property type="project" value="UniProtKB-UniRule"/>
</dbReference>
<dbReference type="InterPro" id="IPR033704">
    <property type="entry name" value="dUTPase_trimeric"/>
</dbReference>
<dbReference type="FunFam" id="2.70.40.10:FF:000004">
    <property type="entry name" value="Deoxyuridine triphosphatase"/>
    <property type="match status" value="1"/>
</dbReference>
<dbReference type="NCBIfam" id="NF001862">
    <property type="entry name" value="PRK00601.1"/>
    <property type="match status" value="1"/>
</dbReference>
<keyword evidence="14" id="KW-1185">Reference proteome</keyword>
<dbReference type="GO" id="GO:0006226">
    <property type="term" value="P:dUMP biosynthetic process"/>
    <property type="evidence" value="ECO:0007669"/>
    <property type="project" value="UniProtKB-UniRule"/>
</dbReference>
<evidence type="ECO:0000256" key="7">
    <source>
        <dbReference type="ARBA" id="ARBA00022842"/>
    </source>
</evidence>
<dbReference type="Gene3D" id="2.70.40.10">
    <property type="match status" value="1"/>
</dbReference>
<dbReference type="Proteomes" id="UP000266861">
    <property type="component" value="Unassembled WGS sequence"/>
</dbReference>
<accession>A0A397J1S5</accession>
<evidence type="ECO:0000256" key="2">
    <source>
        <dbReference type="ARBA" id="ARBA00003495"/>
    </source>
</evidence>
<comment type="function">
    <text evidence="10">Involved in nucleotide metabolism via production of dUMP, the immediate precursor of thymidine nucleotides, and decreases the intracellular concentration of dUTP so that uracil cannot be incorporated into DNA.</text>
</comment>
<gene>
    <name evidence="13" type="ORF">Glove_152g99</name>
</gene>
<dbReference type="EMBL" id="PQFF01000143">
    <property type="protein sequence ID" value="RHZ79043.1"/>
    <property type="molecule type" value="Genomic_DNA"/>
</dbReference>
<evidence type="ECO:0000313" key="14">
    <source>
        <dbReference type="Proteomes" id="UP000266861"/>
    </source>
</evidence>
<keyword evidence="10" id="KW-0479">Metal-binding</keyword>
<feature type="domain" description="dUTPase-like" evidence="12">
    <location>
        <begin position="124"/>
        <end position="252"/>
    </location>
</feature>
<dbReference type="UniPathway" id="UPA00610">
    <property type="reaction ID" value="UER00666"/>
</dbReference>
<dbReference type="OrthoDB" id="10261072at2759"/>
<name>A0A397J1S5_9GLOM</name>
<evidence type="ECO:0000256" key="9">
    <source>
        <dbReference type="ARBA" id="ARBA00047686"/>
    </source>
</evidence>
<evidence type="ECO:0000259" key="12">
    <source>
        <dbReference type="Pfam" id="PF00692"/>
    </source>
</evidence>
<dbReference type="InterPro" id="IPR036157">
    <property type="entry name" value="dUTPase-like_sf"/>
</dbReference>
<comment type="catalytic activity">
    <reaction evidence="9 10">
        <text>dUTP + H2O = dUMP + diphosphate + H(+)</text>
        <dbReference type="Rhea" id="RHEA:10248"/>
        <dbReference type="ChEBI" id="CHEBI:15377"/>
        <dbReference type="ChEBI" id="CHEBI:15378"/>
        <dbReference type="ChEBI" id="CHEBI:33019"/>
        <dbReference type="ChEBI" id="CHEBI:61555"/>
        <dbReference type="ChEBI" id="CHEBI:246422"/>
        <dbReference type="EC" id="3.6.1.23"/>
    </reaction>
</comment>
<evidence type="ECO:0000256" key="4">
    <source>
        <dbReference type="ARBA" id="ARBA00006581"/>
    </source>
</evidence>
<evidence type="ECO:0000256" key="8">
    <source>
        <dbReference type="ARBA" id="ARBA00023080"/>
    </source>
</evidence>
<comment type="pathway">
    <text evidence="3 10">Pyrimidine metabolism; dUMP biosynthesis; dUMP from dCTP (dUTP route): step 2/2.</text>
</comment>
<feature type="compositionally biased region" description="Low complexity" evidence="11">
    <location>
        <begin position="80"/>
        <end position="101"/>
    </location>
</feature>
<evidence type="ECO:0000256" key="5">
    <source>
        <dbReference type="ARBA" id="ARBA00011233"/>
    </source>
</evidence>
<evidence type="ECO:0000256" key="6">
    <source>
        <dbReference type="ARBA" id="ARBA00022801"/>
    </source>
</evidence>
<dbReference type="SUPFAM" id="SSF51283">
    <property type="entry name" value="dUTPase-like"/>
    <property type="match status" value="1"/>
</dbReference>
<dbReference type="EC" id="3.6.1.23" evidence="10"/>
<dbReference type="InterPro" id="IPR029054">
    <property type="entry name" value="dUTPase-like"/>
</dbReference>
<keyword evidence="6 10" id="KW-0378">Hydrolase</keyword>
<keyword evidence="8 10" id="KW-0546">Nucleotide metabolism</keyword>
<dbReference type="GO" id="GO:0000287">
    <property type="term" value="F:magnesium ion binding"/>
    <property type="evidence" value="ECO:0007669"/>
    <property type="project" value="UniProtKB-UniRule"/>
</dbReference>
<feature type="region of interest" description="Disordered" evidence="11">
    <location>
        <begin position="55"/>
        <end position="103"/>
    </location>
</feature>
<evidence type="ECO:0000256" key="11">
    <source>
        <dbReference type="SAM" id="MobiDB-lite"/>
    </source>
</evidence>
<sequence>MKKVNLSLSLLPLFFNEKIINIKYRISNIKYQISTQYTTQNNKMPITDFPVTEFSSERKDNDNEQEQRQQPFSPHFSKTNNIGGHNNKIINNNNNDNNNDNNTRKRILSSERLNCLRVKCLSSKAKLPIRCSDLAAGYDLYSAANIVVPTKGRAVIPTDLSIGMPSGTYGRVAPRSGLAVKQFIDVGAGVVDADFRGGLTVLLFNFGDKDYQVHEGDRIAQLILERICTPEVVQVEELEDTVRGSKGFGSTGI</sequence>
<dbReference type="STRING" id="1348612.A0A397J1S5"/>
<dbReference type="PANTHER" id="PTHR11241:SF0">
    <property type="entry name" value="DEOXYURIDINE 5'-TRIPHOSPHATE NUCLEOTIDOHYDROLASE"/>
    <property type="match status" value="1"/>
</dbReference>
<dbReference type="InterPro" id="IPR008181">
    <property type="entry name" value="dUTPase"/>
</dbReference>
<reference evidence="13 14" key="1">
    <citation type="submission" date="2018-08" db="EMBL/GenBank/DDBJ databases">
        <title>Genome and evolution of the arbuscular mycorrhizal fungus Diversispora epigaea (formerly Glomus versiforme) and its bacterial endosymbionts.</title>
        <authorList>
            <person name="Sun X."/>
            <person name="Fei Z."/>
            <person name="Harrison M."/>
        </authorList>
    </citation>
    <scope>NUCLEOTIDE SEQUENCE [LARGE SCALE GENOMIC DNA]</scope>
    <source>
        <strain evidence="13 14">IT104</strain>
    </source>
</reference>
<comment type="cofactor">
    <cofactor evidence="1 10">
        <name>Mg(2+)</name>
        <dbReference type="ChEBI" id="CHEBI:18420"/>
    </cofactor>
</comment>
<keyword evidence="7 10" id="KW-0460">Magnesium</keyword>
<organism evidence="13 14">
    <name type="scientific">Diversispora epigaea</name>
    <dbReference type="NCBI Taxonomy" id="1348612"/>
    <lineage>
        <taxon>Eukaryota</taxon>
        <taxon>Fungi</taxon>
        <taxon>Fungi incertae sedis</taxon>
        <taxon>Mucoromycota</taxon>
        <taxon>Glomeromycotina</taxon>
        <taxon>Glomeromycetes</taxon>
        <taxon>Diversisporales</taxon>
        <taxon>Diversisporaceae</taxon>
        <taxon>Diversispora</taxon>
    </lineage>
</organism>
<protein>
    <recommendedName>
        <fullName evidence="10">Deoxyuridine 5'-triphosphate nucleotidohydrolase</fullName>
        <shortName evidence="10">dUTPase</shortName>
        <ecNumber evidence="10">3.6.1.23</ecNumber>
    </recommendedName>
    <alternativeName>
        <fullName evidence="10">dUTP pyrophosphatase</fullName>
    </alternativeName>
</protein>
<evidence type="ECO:0000313" key="13">
    <source>
        <dbReference type="EMBL" id="RHZ79043.1"/>
    </source>
</evidence>
<dbReference type="NCBIfam" id="TIGR00576">
    <property type="entry name" value="dut"/>
    <property type="match status" value="1"/>
</dbReference>
<feature type="compositionally biased region" description="Basic and acidic residues" evidence="11">
    <location>
        <begin position="55"/>
        <end position="67"/>
    </location>
</feature>
<dbReference type="Pfam" id="PF00692">
    <property type="entry name" value="dUTPase"/>
    <property type="match status" value="1"/>
</dbReference>
<evidence type="ECO:0000256" key="1">
    <source>
        <dbReference type="ARBA" id="ARBA00001946"/>
    </source>
</evidence>
<dbReference type="CDD" id="cd07557">
    <property type="entry name" value="trimeric_dUTPase"/>
    <property type="match status" value="1"/>
</dbReference>
<comment type="function">
    <text evidence="2">This enzyme is involved in nucleotide metabolism: it produces dUMP, the immediate precursor of thymidine nucleotides and it decreases the intracellular concentration of dUTP so that uracil cannot be incorporated into DNA.</text>
</comment>
<evidence type="ECO:0000256" key="3">
    <source>
        <dbReference type="ARBA" id="ARBA00005142"/>
    </source>
</evidence>
<comment type="similarity">
    <text evidence="4 10">Belongs to the dUTPase family.</text>
</comment>
<dbReference type="AlphaFoldDB" id="A0A397J1S5"/>
<evidence type="ECO:0000256" key="10">
    <source>
        <dbReference type="RuleBase" id="RU367024"/>
    </source>
</evidence>
<comment type="caution">
    <text evidence="13">The sequence shown here is derived from an EMBL/GenBank/DDBJ whole genome shotgun (WGS) entry which is preliminary data.</text>
</comment>
<proteinExistence type="inferred from homology"/>
<feature type="compositionally biased region" description="Polar residues" evidence="11">
    <location>
        <begin position="68"/>
        <end position="79"/>
    </location>
</feature>
<comment type="subunit">
    <text evidence="5 10">Homotrimer.</text>
</comment>
<dbReference type="GO" id="GO:0004170">
    <property type="term" value="F:dUTP diphosphatase activity"/>
    <property type="evidence" value="ECO:0007669"/>
    <property type="project" value="UniProtKB-UniRule"/>
</dbReference>
<dbReference type="PANTHER" id="PTHR11241">
    <property type="entry name" value="DEOXYURIDINE 5'-TRIPHOSPHATE NUCLEOTIDOHYDROLASE"/>
    <property type="match status" value="1"/>
</dbReference>